<dbReference type="Pfam" id="PF24035">
    <property type="entry name" value="DUF7344"/>
    <property type="match status" value="1"/>
</dbReference>
<gene>
    <name evidence="2" type="ORF">GS429_18800</name>
</gene>
<dbReference type="EMBL" id="WUYX01000069">
    <property type="protein sequence ID" value="MXV64076.1"/>
    <property type="molecule type" value="Genomic_DNA"/>
</dbReference>
<dbReference type="OrthoDB" id="241828at2157"/>
<organism evidence="2 3">
    <name type="scientific">Natronorubrum halalkaliphilum</name>
    <dbReference type="NCBI Taxonomy" id="2691917"/>
    <lineage>
        <taxon>Archaea</taxon>
        <taxon>Methanobacteriati</taxon>
        <taxon>Methanobacteriota</taxon>
        <taxon>Stenosarchaea group</taxon>
        <taxon>Halobacteria</taxon>
        <taxon>Halobacteriales</taxon>
        <taxon>Natrialbaceae</taxon>
        <taxon>Natronorubrum</taxon>
    </lineage>
</organism>
<protein>
    <recommendedName>
        <fullName evidence="1">DUF7344 domain-containing protein</fullName>
    </recommendedName>
</protein>
<proteinExistence type="predicted"/>
<dbReference type="InterPro" id="IPR036388">
    <property type="entry name" value="WH-like_DNA-bd_sf"/>
</dbReference>
<dbReference type="InterPro" id="IPR055768">
    <property type="entry name" value="DUF7344"/>
</dbReference>
<dbReference type="Proteomes" id="UP000434101">
    <property type="component" value="Unassembled WGS sequence"/>
</dbReference>
<evidence type="ECO:0000259" key="1">
    <source>
        <dbReference type="Pfam" id="PF24035"/>
    </source>
</evidence>
<dbReference type="Gene3D" id="1.10.10.10">
    <property type="entry name" value="Winged helix-like DNA-binding domain superfamily/Winged helix DNA-binding domain"/>
    <property type="match status" value="1"/>
</dbReference>
<keyword evidence="3" id="KW-1185">Reference proteome</keyword>
<reference evidence="2 3" key="1">
    <citation type="submission" date="2020-01" db="EMBL/GenBank/DDBJ databases">
        <title>Natronorubrum sp. JWXQ-INN 674 isolated from Inner Mongolia Autonomous Region of China.</title>
        <authorList>
            <person name="Xue Q."/>
        </authorList>
    </citation>
    <scope>NUCLEOTIDE SEQUENCE [LARGE SCALE GENOMIC DNA]</scope>
    <source>
        <strain evidence="2 3">JWXQ-INN-674</strain>
    </source>
</reference>
<evidence type="ECO:0000313" key="3">
    <source>
        <dbReference type="Proteomes" id="UP000434101"/>
    </source>
</evidence>
<dbReference type="AlphaFoldDB" id="A0A6B0VT60"/>
<name>A0A6B0VT60_9EURY</name>
<evidence type="ECO:0000313" key="2">
    <source>
        <dbReference type="EMBL" id="MXV64076.1"/>
    </source>
</evidence>
<sequence>MTECQITDGNGTTRGTCEVDEIFRLLCDSRRRRIVTTLEACERNRVQTPELLSWVTREEATVESWRRELYHVHLPMLDDVGLADYDRQDEMIRYYHCELVSDVLDVIDSAVTNRS</sequence>
<comment type="caution">
    <text evidence="2">The sequence shown here is derived from an EMBL/GenBank/DDBJ whole genome shotgun (WGS) entry which is preliminary data.</text>
</comment>
<accession>A0A6B0VT60</accession>
<feature type="domain" description="DUF7344" evidence="1">
    <location>
        <begin position="23"/>
        <end position="92"/>
    </location>
</feature>